<accession>A0A485NCW2</accession>
<keyword evidence="1" id="KW-0472">Membrane</keyword>
<evidence type="ECO:0000313" key="2">
    <source>
        <dbReference type="EMBL" id="VFV31431.1"/>
    </source>
</evidence>
<sequence length="238" mass="26868">MSRRNVLKLPYHTWWHWTVLGLGGLVLCSAGLLYLAYCAALGPSLPEAAALLPLGQHGPPPSWRYRWPVRRGRPHSTVWCTTLRRRPHGPAARVTCGHILPVGIGSLGAEERLALARKQAQHGDLLLPALHHVCENLTAKLEHLHTWHSEEVSLGAWPASMGVRHEYDPCFHTESKSSGCSDLYSVTRKLSLEDMLKKRKALMGEDHLCKQDMQLRLSYVFDWWAPPPQYCQRKEGLP</sequence>
<name>A0A485NCW2_LYNPA</name>
<evidence type="ECO:0000313" key="3">
    <source>
        <dbReference type="Proteomes" id="UP000386466"/>
    </source>
</evidence>
<keyword evidence="3" id="KW-1185">Reference proteome</keyword>
<reference evidence="2 3" key="1">
    <citation type="submission" date="2019-01" db="EMBL/GenBank/DDBJ databases">
        <authorList>
            <person name="Alioto T."/>
            <person name="Alioto T."/>
        </authorList>
    </citation>
    <scope>NUCLEOTIDE SEQUENCE [LARGE SCALE GENOMIC DNA]</scope>
</reference>
<dbReference type="EMBL" id="CAAGRJ010015699">
    <property type="protein sequence ID" value="VFV31431.1"/>
    <property type="molecule type" value="Genomic_DNA"/>
</dbReference>
<protein>
    <submittedName>
        <fullName evidence="2">Beta--galactosyltransferase</fullName>
    </submittedName>
</protein>
<keyword evidence="2" id="KW-0328">Glycosyltransferase</keyword>
<keyword evidence="2" id="KW-0808">Transferase</keyword>
<dbReference type="AlphaFoldDB" id="A0A485NCW2"/>
<dbReference type="GO" id="GO:0016757">
    <property type="term" value="F:glycosyltransferase activity"/>
    <property type="evidence" value="ECO:0007669"/>
    <property type="project" value="UniProtKB-KW"/>
</dbReference>
<keyword evidence="1" id="KW-0812">Transmembrane</keyword>
<keyword evidence="1" id="KW-1133">Transmembrane helix</keyword>
<dbReference type="Proteomes" id="UP000386466">
    <property type="component" value="Unassembled WGS sequence"/>
</dbReference>
<evidence type="ECO:0000256" key="1">
    <source>
        <dbReference type="SAM" id="Phobius"/>
    </source>
</evidence>
<proteinExistence type="predicted"/>
<feature type="transmembrane region" description="Helical" evidence="1">
    <location>
        <begin position="14"/>
        <end position="37"/>
    </location>
</feature>
<gene>
    <name evidence="2" type="ORF">LYPA_23C004050</name>
</gene>
<organism evidence="2 3">
    <name type="scientific">Lynx pardinus</name>
    <name type="common">Iberian lynx</name>
    <name type="synonym">Felis pardina</name>
    <dbReference type="NCBI Taxonomy" id="191816"/>
    <lineage>
        <taxon>Eukaryota</taxon>
        <taxon>Metazoa</taxon>
        <taxon>Chordata</taxon>
        <taxon>Craniata</taxon>
        <taxon>Vertebrata</taxon>
        <taxon>Euteleostomi</taxon>
        <taxon>Mammalia</taxon>
        <taxon>Eutheria</taxon>
        <taxon>Laurasiatheria</taxon>
        <taxon>Carnivora</taxon>
        <taxon>Feliformia</taxon>
        <taxon>Felidae</taxon>
        <taxon>Felinae</taxon>
        <taxon>Lynx</taxon>
    </lineage>
</organism>